<dbReference type="eggNOG" id="KOG3077">
    <property type="taxonomic scope" value="Eukaryota"/>
</dbReference>
<dbReference type="EnsemblMetazoa" id="Aqu2.1.10323_001">
    <property type="protein sequence ID" value="Aqu2.1.10323_001"/>
    <property type="gene ID" value="Aqu2.1.10323"/>
</dbReference>
<sequence>MSCACKPHLLQDEIKNLENVSGSIEQCCDSIDKLRKRYLEMAIAYWNLIFTGRFKFLDLWCEFLRVNNTCNYILIIKELAITKDTWNLLLEFSNRIDDTMSNYDEDGRSILYKL</sequence>
<dbReference type="InParanoid" id="A0A1X7T728"/>
<evidence type="ECO:0000313" key="3">
    <source>
        <dbReference type="EnsemblMetazoa" id="Aqu2.1.10323_001"/>
    </source>
</evidence>
<dbReference type="InterPro" id="IPR005176">
    <property type="entry name" value="PONY_dom"/>
</dbReference>
<proteinExistence type="predicted"/>
<dbReference type="GO" id="GO:0032182">
    <property type="term" value="F:ubiquitin-like protein binding"/>
    <property type="evidence" value="ECO:0007669"/>
    <property type="project" value="TreeGrafter"/>
</dbReference>
<reference evidence="3" key="1">
    <citation type="submission" date="2017-05" db="UniProtKB">
        <authorList>
            <consortium name="EnsemblMetazoa"/>
        </authorList>
    </citation>
    <scope>IDENTIFICATION</scope>
</reference>
<organism evidence="3">
    <name type="scientific">Amphimedon queenslandica</name>
    <name type="common">Sponge</name>
    <dbReference type="NCBI Taxonomy" id="400682"/>
    <lineage>
        <taxon>Eukaryota</taxon>
        <taxon>Metazoa</taxon>
        <taxon>Porifera</taxon>
        <taxon>Demospongiae</taxon>
        <taxon>Heteroscleromorpha</taxon>
        <taxon>Haplosclerida</taxon>
        <taxon>Niphatidae</taxon>
        <taxon>Amphimedon</taxon>
    </lineage>
</organism>
<dbReference type="InterPro" id="IPR014764">
    <property type="entry name" value="DCN-prot"/>
</dbReference>
<dbReference type="AlphaFoldDB" id="A0A1X7T728"/>
<dbReference type="Gene3D" id="1.10.238.200">
    <property type="entry name" value="Cullin, PONY binding domain"/>
    <property type="match status" value="1"/>
</dbReference>
<accession>A0A1X7T728</accession>
<dbReference type="InterPro" id="IPR042460">
    <property type="entry name" value="DCN1-like_PONY"/>
</dbReference>
<dbReference type="Pfam" id="PF03556">
    <property type="entry name" value="Cullin_binding"/>
    <property type="match status" value="1"/>
</dbReference>
<dbReference type="GO" id="GO:0045116">
    <property type="term" value="P:protein neddylation"/>
    <property type="evidence" value="ECO:0007669"/>
    <property type="project" value="TreeGrafter"/>
</dbReference>
<dbReference type="STRING" id="400682.A0A1X7T728"/>
<dbReference type="GO" id="GO:0097602">
    <property type="term" value="F:cullin family protein binding"/>
    <property type="evidence" value="ECO:0007669"/>
    <property type="project" value="TreeGrafter"/>
</dbReference>
<evidence type="ECO:0000259" key="2">
    <source>
        <dbReference type="PROSITE" id="PS51229"/>
    </source>
</evidence>
<dbReference type="GO" id="GO:0000151">
    <property type="term" value="C:ubiquitin ligase complex"/>
    <property type="evidence" value="ECO:0007669"/>
    <property type="project" value="TreeGrafter"/>
</dbReference>
<dbReference type="PANTHER" id="PTHR12281:SF32">
    <property type="entry name" value="DCN1-LIKE PROTEIN"/>
    <property type="match status" value="1"/>
</dbReference>
<dbReference type="GO" id="GO:0031624">
    <property type="term" value="F:ubiquitin conjugating enzyme binding"/>
    <property type="evidence" value="ECO:0007669"/>
    <property type="project" value="TreeGrafter"/>
</dbReference>
<dbReference type="OrthoDB" id="286637at2759"/>
<dbReference type="PANTHER" id="PTHR12281">
    <property type="entry name" value="RP42 RELATED"/>
    <property type="match status" value="1"/>
</dbReference>
<feature type="domain" description="DCUN1" evidence="2">
    <location>
        <begin position="1"/>
        <end position="114"/>
    </location>
</feature>
<evidence type="ECO:0000256" key="1">
    <source>
        <dbReference type="RuleBase" id="RU410713"/>
    </source>
</evidence>
<comment type="function">
    <text evidence="1">Neddylation of cullins play an essential role in the regulation of SCF-type complexes activity.</text>
</comment>
<dbReference type="PROSITE" id="PS51229">
    <property type="entry name" value="DCUN1"/>
    <property type="match status" value="1"/>
</dbReference>
<name>A0A1X7T728_AMPQE</name>
<protein>
    <recommendedName>
        <fullName evidence="1">Defective in cullin neddylation protein</fullName>
    </recommendedName>
</protein>